<evidence type="ECO:0000313" key="6">
    <source>
        <dbReference type="Proteomes" id="UP000242222"/>
    </source>
</evidence>
<organism evidence="5 6">
    <name type="scientific">Izhakiella capsodis</name>
    <dbReference type="NCBI Taxonomy" id="1367852"/>
    <lineage>
        <taxon>Bacteria</taxon>
        <taxon>Pseudomonadati</taxon>
        <taxon>Pseudomonadota</taxon>
        <taxon>Gammaproteobacteria</taxon>
        <taxon>Enterobacterales</taxon>
        <taxon>Erwiniaceae</taxon>
        <taxon>Izhakiella</taxon>
    </lineage>
</organism>
<keyword evidence="3 5" id="KW-0436">Ligase</keyword>
<dbReference type="NCBIfam" id="TIGR00125">
    <property type="entry name" value="cyt_tran_rel"/>
    <property type="match status" value="1"/>
</dbReference>
<dbReference type="OrthoDB" id="9779753at2"/>
<keyword evidence="1 3" id="KW-0547">Nucleotide-binding</keyword>
<dbReference type="Gene3D" id="3.40.630.30">
    <property type="match status" value="1"/>
</dbReference>
<dbReference type="SUPFAM" id="SSF55729">
    <property type="entry name" value="Acyl-CoA N-acyltransferases (Nat)"/>
    <property type="match status" value="1"/>
</dbReference>
<comment type="function">
    <text evidence="3">Acetylation of prosthetic group (2-(5''-phosphoribosyl)-3'-dephosphocoenzyme-A) of the gamma subunit of citrate lyase.</text>
</comment>
<dbReference type="GO" id="GO:0008771">
    <property type="term" value="F:[citrate (pro-3S)-lyase] ligase activity"/>
    <property type="evidence" value="ECO:0007669"/>
    <property type="project" value="UniProtKB-EC"/>
</dbReference>
<gene>
    <name evidence="5" type="ORF">SAMN05216516_101601</name>
</gene>
<dbReference type="EMBL" id="FOVC01000001">
    <property type="protein sequence ID" value="SFM97294.1"/>
    <property type="molecule type" value="Genomic_DNA"/>
</dbReference>
<sequence length="345" mass="38184">MVSESGLRLLIVDIRRDLQIKAEVVRLLQACQLEMDDAISLFVVAQSGQELAGCAGLDGNVVKCVAVDERWRGENVCAGLMSEIQNYAMSQGHLHLFLFTRPTNRSRFQQCGFWPIAQTDSVLLMENIPRGINRYCATLAQSLRSGEKIGSVVMNANPFTLGHRYLAEQAAACCDWLHIFVVEENASLFSFDDRLAMVQQGVSDLPNVSVHKGGAYIISRATFPSYFLKASGNVEQAWCALDLRIFRQYIAPALHVTHRFVGSEPFCPVTRQYNQAMQADLSAYDSGLPAINVVEMPRMTDAGGVAVSASEVRRLLTAHQFPAIARRVPPSTLQYLQTKHFALTA</sequence>
<dbReference type="PANTHER" id="PTHR40599">
    <property type="entry name" value="[CITRATE [PRO-3S]-LYASE] LIGASE"/>
    <property type="match status" value="1"/>
</dbReference>
<dbReference type="InterPro" id="IPR016181">
    <property type="entry name" value="Acyl_CoA_acyltransferase"/>
</dbReference>
<dbReference type="GO" id="GO:0016829">
    <property type="term" value="F:lyase activity"/>
    <property type="evidence" value="ECO:0007669"/>
    <property type="project" value="UniProtKB-KW"/>
</dbReference>
<dbReference type="Pfam" id="PF08218">
    <property type="entry name" value="Citrate_ly_lig"/>
    <property type="match status" value="1"/>
</dbReference>
<dbReference type="InterPro" id="IPR000182">
    <property type="entry name" value="GNAT_dom"/>
</dbReference>
<dbReference type="GO" id="GO:0005524">
    <property type="term" value="F:ATP binding"/>
    <property type="evidence" value="ECO:0007669"/>
    <property type="project" value="UniProtKB-UniRule"/>
</dbReference>
<dbReference type="InterPro" id="IPR004821">
    <property type="entry name" value="Cyt_trans-like"/>
</dbReference>
<keyword evidence="2 3" id="KW-0067">ATP-binding</keyword>
<evidence type="ECO:0000256" key="1">
    <source>
        <dbReference type="ARBA" id="ARBA00022741"/>
    </source>
</evidence>
<dbReference type="EC" id="6.2.1.22" evidence="3"/>
<keyword evidence="6" id="KW-1185">Reference proteome</keyword>
<dbReference type="Proteomes" id="UP000242222">
    <property type="component" value="Unassembled WGS sequence"/>
</dbReference>
<accession>A0A1I4V7Z9</accession>
<dbReference type="AlphaFoldDB" id="A0A1I4V7Z9"/>
<name>A0A1I4V7Z9_9GAMM</name>
<evidence type="ECO:0000259" key="4">
    <source>
        <dbReference type="PROSITE" id="PS51186"/>
    </source>
</evidence>
<comment type="catalytic activity">
    <reaction evidence="3">
        <text>holo-[citrate lyase ACP] + acetate + ATP = acetyl-[citrate lyase ACP] + AMP + diphosphate</text>
        <dbReference type="Rhea" id="RHEA:23788"/>
        <dbReference type="Rhea" id="RHEA-COMP:10158"/>
        <dbReference type="Rhea" id="RHEA-COMP:13710"/>
        <dbReference type="ChEBI" id="CHEBI:30089"/>
        <dbReference type="ChEBI" id="CHEBI:30616"/>
        <dbReference type="ChEBI" id="CHEBI:33019"/>
        <dbReference type="ChEBI" id="CHEBI:82683"/>
        <dbReference type="ChEBI" id="CHEBI:137976"/>
        <dbReference type="ChEBI" id="CHEBI:456215"/>
        <dbReference type="EC" id="6.2.1.22"/>
    </reaction>
</comment>
<evidence type="ECO:0000313" key="5">
    <source>
        <dbReference type="EMBL" id="SFM97294.1"/>
    </source>
</evidence>
<dbReference type="PANTHER" id="PTHR40599:SF1">
    <property type="entry name" value="[CITRATE [PRO-3S]-LYASE] LIGASE"/>
    <property type="match status" value="1"/>
</dbReference>
<dbReference type="RefSeq" id="WP_092874894.1">
    <property type="nucleotide sequence ID" value="NZ_FOVC01000001.1"/>
</dbReference>
<dbReference type="STRING" id="1367852.SAMN05216516_101601"/>
<dbReference type="InterPro" id="IPR013166">
    <property type="entry name" value="Citrate_lyase_ligase_C"/>
</dbReference>
<evidence type="ECO:0000256" key="3">
    <source>
        <dbReference type="PIRNR" id="PIRNR005751"/>
    </source>
</evidence>
<reference evidence="6" key="1">
    <citation type="submission" date="2016-10" db="EMBL/GenBank/DDBJ databases">
        <authorList>
            <person name="Varghese N."/>
            <person name="Submissions S."/>
        </authorList>
    </citation>
    <scope>NUCLEOTIDE SEQUENCE [LARGE SCALE GENOMIC DNA]</scope>
    <source>
        <strain evidence="6">N6PO6</strain>
    </source>
</reference>
<protein>
    <recommendedName>
        <fullName evidence="3">[Citrate [pro-3S]-lyase] ligase</fullName>
        <ecNumber evidence="3">6.2.1.22</ecNumber>
    </recommendedName>
</protein>
<dbReference type="SMART" id="SM00764">
    <property type="entry name" value="Citrate_ly_lig"/>
    <property type="match status" value="1"/>
</dbReference>
<dbReference type="InterPro" id="IPR005216">
    <property type="entry name" value="Citrate_lyase_ligase"/>
</dbReference>
<dbReference type="PIRSF" id="PIRSF005751">
    <property type="entry name" value="Acet_citr_lig"/>
    <property type="match status" value="1"/>
</dbReference>
<dbReference type="PROSITE" id="PS51186">
    <property type="entry name" value="GNAT"/>
    <property type="match status" value="1"/>
</dbReference>
<dbReference type="Gene3D" id="3.40.50.620">
    <property type="entry name" value="HUPs"/>
    <property type="match status" value="1"/>
</dbReference>
<dbReference type="InterPro" id="IPR014729">
    <property type="entry name" value="Rossmann-like_a/b/a_fold"/>
</dbReference>
<dbReference type="Pfam" id="PF13673">
    <property type="entry name" value="Acetyltransf_10"/>
    <property type="match status" value="1"/>
</dbReference>
<proteinExistence type="predicted"/>
<feature type="domain" description="N-acetyltransferase" evidence="4">
    <location>
        <begin position="1"/>
        <end position="135"/>
    </location>
</feature>
<evidence type="ECO:0000256" key="2">
    <source>
        <dbReference type="ARBA" id="ARBA00022840"/>
    </source>
</evidence>
<dbReference type="NCBIfam" id="TIGR00124">
    <property type="entry name" value="cit_ly_ligase"/>
    <property type="match status" value="1"/>
</dbReference>
<dbReference type="GO" id="GO:0016747">
    <property type="term" value="F:acyltransferase activity, transferring groups other than amino-acyl groups"/>
    <property type="evidence" value="ECO:0007669"/>
    <property type="project" value="InterPro"/>
</dbReference>
<dbReference type="SUPFAM" id="SSF52374">
    <property type="entry name" value="Nucleotidylyl transferase"/>
    <property type="match status" value="1"/>
</dbReference>
<keyword evidence="5" id="KW-0456">Lyase</keyword>